<evidence type="ECO:0000313" key="3">
    <source>
        <dbReference type="EMBL" id="CBY00378.1"/>
    </source>
</evidence>
<feature type="region of interest" description="Disordered" evidence="1">
    <location>
        <begin position="63"/>
        <end position="171"/>
    </location>
</feature>
<protein>
    <submittedName>
        <fullName evidence="3">Predicted protein</fullName>
    </submittedName>
</protein>
<feature type="compositionally biased region" description="Basic and acidic residues" evidence="1">
    <location>
        <begin position="102"/>
        <end position="121"/>
    </location>
</feature>
<proteinExistence type="predicted"/>
<feature type="chain" id="PRO_5003194915" evidence="2">
    <location>
        <begin position="24"/>
        <end position="171"/>
    </location>
</feature>
<feature type="signal peptide" evidence="2">
    <location>
        <begin position="1"/>
        <end position="23"/>
    </location>
</feature>
<dbReference type="InParanoid" id="E5A9N7"/>
<evidence type="ECO:0000313" key="4">
    <source>
        <dbReference type="Proteomes" id="UP000002668"/>
    </source>
</evidence>
<dbReference type="Proteomes" id="UP000002668">
    <property type="component" value="Genome"/>
</dbReference>
<dbReference type="EMBL" id="FP929138">
    <property type="protein sequence ID" value="CBY00378.1"/>
    <property type="molecule type" value="Genomic_DNA"/>
</dbReference>
<feature type="compositionally biased region" description="Polar residues" evidence="1">
    <location>
        <begin position="73"/>
        <end position="82"/>
    </location>
</feature>
<sequence length="171" mass="18418">MYGRTILLMASLALPLIAAPLSGNTHSPSADVINEGAIPAMLGDRIKRDPLVEALPLESRLSEVAGSKRDTSLDQNANSGEDNNTHETDDVDNLGNVNNIEVRSEPTDSLEDRKLAGESRQKSRRAFLPVVGHDGNREKDPKSKRTRRALGDSHGGKGDQAPRSGKRGDSM</sequence>
<evidence type="ECO:0000256" key="1">
    <source>
        <dbReference type="SAM" id="MobiDB-lite"/>
    </source>
</evidence>
<accession>E5A9N7</accession>
<reference evidence="4" key="1">
    <citation type="journal article" date="2011" name="Nat. Commun.">
        <title>Effector diversification within compartments of the Leptosphaeria maculans genome affected by Repeat-Induced Point mutations.</title>
        <authorList>
            <person name="Rouxel T."/>
            <person name="Grandaubert J."/>
            <person name="Hane J.K."/>
            <person name="Hoede C."/>
            <person name="van de Wouw A.P."/>
            <person name="Couloux A."/>
            <person name="Dominguez V."/>
            <person name="Anthouard V."/>
            <person name="Bally P."/>
            <person name="Bourras S."/>
            <person name="Cozijnsen A.J."/>
            <person name="Ciuffetti L.M."/>
            <person name="Degrave A."/>
            <person name="Dilmaghani A."/>
            <person name="Duret L."/>
            <person name="Fudal I."/>
            <person name="Goodwin S.B."/>
            <person name="Gout L."/>
            <person name="Glaser N."/>
            <person name="Linglin J."/>
            <person name="Kema G.H.J."/>
            <person name="Lapalu N."/>
            <person name="Lawrence C.B."/>
            <person name="May K."/>
            <person name="Meyer M."/>
            <person name="Ollivier B."/>
            <person name="Poulain J."/>
            <person name="Schoch C.L."/>
            <person name="Simon A."/>
            <person name="Spatafora J.W."/>
            <person name="Stachowiak A."/>
            <person name="Turgeon B.G."/>
            <person name="Tyler B.M."/>
            <person name="Vincent D."/>
            <person name="Weissenbach J."/>
            <person name="Amselem J."/>
            <person name="Quesneville H."/>
            <person name="Oliver R.P."/>
            <person name="Wincker P."/>
            <person name="Balesdent M.-H."/>
            <person name="Howlett B.J."/>
        </authorList>
    </citation>
    <scope>NUCLEOTIDE SEQUENCE [LARGE SCALE GENOMIC DNA]</scope>
    <source>
        <strain evidence="4">JN3 / isolate v23.1.3 / race Av1-4-5-6-7-8</strain>
    </source>
</reference>
<keyword evidence="4" id="KW-1185">Reference proteome</keyword>
<dbReference type="HOGENOM" id="CLU_1563140_0_0_1"/>
<dbReference type="VEuPathDB" id="FungiDB:LEMA_P015080.1"/>
<name>E5A9N7_LEPMJ</name>
<dbReference type="AlphaFoldDB" id="E5A9N7"/>
<dbReference type="RefSeq" id="XP_003843857.1">
    <property type="nucleotide sequence ID" value="XM_003843809.1"/>
</dbReference>
<feature type="compositionally biased region" description="Basic and acidic residues" evidence="1">
    <location>
        <begin position="134"/>
        <end position="157"/>
    </location>
</feature>
<organism evidence="4">
    <name type="scientific">Leptosphaeria maculans (strain JN3 / isolate v23.1.3 / race Av1-4-5-6-7-8)</name>
    <name type="common">Blackleg fungus</name>
    <name type="synonym">Phoma lingam</name>
    <dbReference type="NCBI Taxonomy" id="985895"/>
    <lineage>
        <taxon>Eukaryota</taxon>
        <taxon>Fungi</taxon>
        <taxon>Dikarya</taxon>
        <taxon>Ascomycota</taxon>
        <taxon>Pezizomycotina</taxon>
        <taxon>Dothideomycetes</taxon>
        <taxon>Pleosporomycetidae</taxon>
        <taxon>Pleosporales</taxon>
        <taxon>Pleosporineae</taxon>
        <taxon>Leptosphaeriaceae</taxon>
        <taxon>Plenodomus</taxon>
        <taxon>Plenodomus lingam/Leptosphaeria maculans species complex</taxon>
    </lineage>
</organism>
<dbReference type="GeneID" id="13292485"/>
<gene>
    <name evidence="3" type="ORF">LEMA_P015080.1</name>
</gene>
<evidence type="ECO:0000256" key="2">
    <source>
        <dbReference type="SAM" id="SignalP"/>
    </source>
</evidence>
<keyword evidence="2" id="KW-0732">Signal</keyword>